<keyword evidence="3" id="KW-1185">Reference proteome</keyword>
<reference evidence="3" key="1">
    <citation type="journal article" date="2019" name="Int. J. Syst. Evol. Microbiol.">
        <title>The Global Catalogue of Microorganisms (GCM) 10K type strain sequencing project: providing services to taxonomists for standard genome sequencing and annotation.</title>
        <authorList>
            <consortium name="The Broad Institute Genomics Platform"/>
            <consortium name="The Broad Institute Genome Sequencing Center for Infectious Disease"/>
            <person name="Wu L."/>
            <person name="Ma J."/>
        </authorList>
    </citation>
    <scope>NUCLEOTIDE SEQUENCE [LARGE SCALE GENOMIC DNA]</scope>
    <source>
        <strain evidence="3">CCM 8979</strain>
    </source>
</reference>
<evidence type="ECO:0000313" key="3">
    <source>
        <dbReference type="Proteomes" id="UP001597189"/>
    </source>
</evidence>
<feature type="transmembrane region" description="Helical" evidence="1">
    <location>
        <begin position="609"/>
        <end position="628"/>
    </location>
</feature>
<comment type="caution">
    <text evidence="2">The sequence shown here is derived from an EMBL/GenBank/DDBJ whole genome shotgun (WGS) entry which is preliminary data.</text>
</comment>
<organism evidence="2 3">
    <name type="scientific">Levilactobacillus lanxiensis</name>
    <dbReference type="NCBI Taxonomy" id="2799568"/>
    <lineage>
        <taxon>Bacteria</taxon>
        <taxon>Bacillati</taxon>
        <taxon>Bacillota</taxon>
        <taxon>Bacilli</taxon>
        <taxon>Lactobacillales</taxon>
        <taxon>Lactobacillaceae</taxon>
        <taxon>Levilactobacillus</taxon>
    </lineage>
</organism>
<accession>A0ABW4D186</accession>
<keyword evidence="1" id="KW-0472">Membrane</keyword>
<evidence type="ECO:0000256" key="1">
    <source>
        <dbReference type="SAM" id="Phobius"/>
    </source>
</evidence>
<evidence type="ECO:0000313" key="2">
    <source>
        <dbReference type="EMBL" id="MFD1454679.1"/>
    </source>
</evidence>
<keyword evidence="1" id="KW-0812">Transmembrane</keyword>
<dbReference type="RefSeq" id="WP_203643165.1">
    <property type="nucleotide sequence ID" value="NZ_BOLN01000002.1"/>
</dbReference>
<gene>
    <name evidence="2" type="ORF">ACFQ44_03145</name>
</gene>
<keyword evidence="1" id="KW-1133">Transmembrane helix</keyword>
<evidence type="ECO:0008006" key="4">
    <source>
        <dbReference type="Google" id="ProtNLM"/>
    </source>
</evidence>
<sequence>MKIIKNSILIVVSLCFGLLLWGLSQSASSTGLSTLEQPYNITSTSKKFTPNEINQRLEDFANHHQVNLVKAFWIPTTNDHAHQSFYVLGTAKHFSQNQIPKSSLASRSEFLTSDLRYPLYVFGHINPQSMQQELKSLGLGFSRSSENWLSRIMDFLLESDGSIFLALTLLLLFLTLVIRNFKALRAANIQLLQGLTKWTIFKRTLVHDQRFFLACYTLVCGLLTISLFWTHHLGTFWLTAFFALLLYLTQLLVHLIAGLIWTWSYRPATILPTIKGHAKSKLTLVIVLVVKVVTELIVLFTLLSLGQQLLTNQAIKKQVGTWSSLPNRYSPSLTLNITAQEQANEDKQTYQLVTWASLHHGLISNYAGYNAADERPTLDFNDYSDVYNGGNVLIVNAEYLRRNSVKSQSGQHLHFANNDPTTHILLPEKLASQQQKLTHAYIEQLGLQHMSTKVRTQTHLLQNHQHQLTYNPDGLDLGYYDARVPDPVIVVVSPQSLGGDNENADRLWNSMLSQGAFSFSDYHQLNRQLTTLGLYKNIGGYTNIKSYAGKLYQAQREKIFRLTSILVLLIALFLFECVLTSALYLGIYQQTHAIRLLAGQSLLKVHYKFASILTILVTVELALTLLVTSNYRVVLGYYLVAGVLTLLTLFLKAKRSVNHLKSNLKGDS</sequence>
<feature type="transmembrane region" description="Helical" evidence="1">
    <location>
        <begin position="211"/>
        <end position="230"/>
    </location>
</feature>
<feature type="transmembrane region" description="Helical" evidence="1">
    <location>
        <begin position="236"/>
        <end position="261"/>
    </location>
</feature>
<feature type="transmembrane region" description="Helical" evidence="1">
    <location>
        <begin position="634"/>
        <end position="651"/>
    </location>
</feature>
<name>A0ABW4D186_9LACO</name>
<feature type="transmembrane region" description="Helical" evidence="1">
    <location>
        <begin position="282"/>
        <end position="303"/>
    </location>
</feature>
<proteinExistence type="predicted"/>
<protein>
    <recommendedName>
        <fullName evidence="4">DUF1430 domain-containing protein</fullName>
    </recommendedName>
</protein>
<dbReference type="EMBL" id="JBHTOD010000002">
    <property type="protein sequence ID" value="MFD1454679.1"/>
    <property type="molecule type" value="Genomic_DNA"/>
</dbReference>
<feature type="transmembrane region" description="Helical" evidence="1">
    <location>
        <begin position="565"/>
        <end position="588"/>
    </location>
</feature>
<feature type="transmembrane region" description="Helical" evidence="1">
    <location>
        <begin position="163"/>
        <end position="181"/>
    </location>
</feature>
<dbReference type="Proteomes" id="UP001597189">
    <property type="component" value="Unassembled WGS sequence"/>
</dbReference>